<dbReference type="AlphaFoldDB" id="A0A8K0J3B5"/>
<gene>
    <name evidence="10" type="ORF">E4U42_006436</name>
</gene>
<accession>A0A8K0J3B5</accession>
<comment type="subcellular location">
    <subcellularLocation>
        <location evidence="1">Membrane</location>
        <topology evidence="1">Single-pass type IV membrane protein</topology>
    </subcellularLocation>
</comment>
<dbReference type="Gene3D" id="2.60.40.10">
    <property type="entry name" value="Immunoglobulins"/>
    <property type="match status" value="1"/>
</dbReference>
<evidence type="ECO:0000256" key="2">
    <source>
        <dbReference type="ARBA" id="ARBA00008932"/>
    </source>
</evidence>
<comment type="similarity">
    <text evidence="2">Belongs to the VAMP-associated protein (VAP) (TC 9.B.17) family.</text>
</comment>
<dbReference type="InterPro" id="IPR013783">
    <property type="entry name" value="Ig-like_fold"/>
</dbReference>
<feature type="region of interest" description="Disordered" evidence="7">
    <location>
        <begin position="241"/>
        <end position="262"/>
    </location>
</feature>
<keyword evidence="4 8" id="KW-1133">Transmembrane helix</keyword>
<comment type="caution">
    <text evidence="10">The sequence shown here is derived from an EMBL/GenBank/DDBJ whole genome shotgun (WGS) entry which is preliminary data.</text>
</comment>
<evidence type="ECO:0000256" key="1">
    <source>
        <dbReference type="ARBA" id="ARBA00004211"/>
    </source>
</evidence>
<dbReference type="GO" id="GO:0005886">
    <property type="term" value="C:plasma membrane"/>
    <property type="evidence" value="ECO:0007669"/>
    <property type="project" value="TreeGrafter"/>
</dbReference>
<dbReference type="Proteomes" id="UP000811619">
    <property type="component" value="Unassembled WGS sequence"/>
</dbReference>
<evidence type="ECO:0000256" key="7">
    <source>
        <dbReference type="SAM" id="MobiDB-lite"/>
    </source>
</evidence>
<reference evidence="10" key="1">
    <citation type="journal article" date="2020" name="bioRxiv">
        <title>Whole genome comparisons of ergot fungi reveals the divergence and evolution of species within the genus Claviceps are the result of varying mechanisms driving genome evolution and host range expansion.</title>
        <authorList>
            <person name="Wyka S.A."/>
            <person name="Mondo S.J."/>
            <person name="Liu M."/>
            <person name="Dettman J."/>
            <person name="Nalam V."/>
            <person name="Broders K.D."/>
        </authorList>
    </citation>
    <scope>NUCLEOTIDE SEQUENCE</scope>
    <source>
        <strain evidence="10">CCC 489</strain>
    </source>
</reference>
<feature type="transmembrane region" description="Helical" evidence="8">
    <location>
        <begin position="270"/>
        <end position="289"/>
    </location>
</feature>
<dbReference type="PROSITE" id="PS50202">
    <property type="entry name" value="MSP"/>
    <property type="match status" value="1"/>
</dbReference>
<dbReference type="PIRSF" id="PIRSF019693">
    <property type="entry name" value="VAMP-associated"/>
    <property type="match status" value="1"/>
</dbReference>
<proteinExistence type="inferred from homology"/>
<dbReference type="EMBL" id="SRPY01000655">
    <property type="protein sequence ID" value="KAG5919720.1"/>
    <property type="molecule type" value="Genomic_DNA"/>
</dbReference>
<protein>
    <recommendedName>
        <fullName evidence="9">MSP domain-containing protein</fullName>
    </recommendedName>
</protein>
<feature type="compositionally biased region" description="Polar residues" evidence="7">
    <location>
        <begin position="245"/>
        <end position="262"/>
    </location>
</feature>
<keyword evidence="3 8" id="KW-0812">Transmembrane</keyword>
<dbReference type="OrthoDB" id="264603at2759"/>
<dbReference type="SUPFAM" id="SSF49354">
    <property type="entry name" value="PapD-like"/>
    <property type="match status" value="1"/>
</dbReference>
<feature type="compositionally biased region" description="Polar residues" evidence="7">
    <location>
        <begin position="140"/>
        <end position="175"/>
    </location>
</feature>
<evidence type="ECO:0000259" key="9">
    <source>
        <dbReference type="PROSITE" id="PS50202"/>
    </source>
</evidence>
<evidence type="ECO:0000313" key="10">
    <source>
        <dbReference type="EMBL" id="KAG5919720.1"/>
    </source>
</evidence>
<dbReference type="GO" id="GO:0090158">
    <property type="term" value="P:endoplasmic reticulum membrane organization"/>
    <property type="evidence" value="ECO:0007669"/>
    <property type="project" value="TreeGrafter"/>
</dbReference>
<dbReference type="Pfam" id="PF00635">
    <property type="entry name" value="Motile_Sperm"/>
    <property type="match status" value="1"/>
</dbReference>
<keyword evidence="6" id="KW-0175">Coiled coil</keyword>
<feature type="coiled-coil region" evidence="6">
    <location>
        <begin position="211"/>
        <end position="238"/>
    </location>
</feature>
<evidence type="ECO:0000256" key="4">
    <source>
        <dbReference type="ARBA" id="ARBA00022989"/>
    </source>
</evidence>
<keyword evidence="11" id="KW-1185">Reference proteome</keyword>
<dbReference type="GO" id="GO:0061817">
    <property type="term" value="P:endoplasmic reticulum-plasma membrane tethering"/>
    <property type="evidence" value="ECO:0007669"/>
    <property type="project" value="TreeGrafter"/>
</dbReference>
<sequence>MSVDVLPLELSFIRPFTVEVARTLTIRNTSSTPLAFKVKTTAPKQYCVRPNAGRIEPGNSFDVTVLLQAMKQEPPLDAKCRDKFLVQCAPISPDQDFASIASVLETVDKSQLTERKIRVNWLAADGEAAPDTASPFAALSTPSRATTANGAGDTPDTSRPFSSPSVGRASATPSSAHLPYTSDEGATEQDEDAKSIAKSKSTVSQAAAAVAESAQLTYEELKAKLAQAEAQLLSLKDGGLRQRNVKSSSGGEKATTGQTTQALKQQPEGVPVQIVAILCLISFLLAYFFF</sequence>
<evidence type="ECO:0000256" key="8">
    <source>
        <dbReference type="SAM" id="Phobius"/>
    </source>
</evidence>
<keyword evidence="5 8" id="KW-0472">Membrane</keyword>
<dbReference type="PANTHER" id="PTHR10809">
    <property type="entry name" value="VESICLE-ASSOCIATED MEMBRANE PROTEIN-ASSOCIATED PROTEIN"/>
    <property type="match status" value="1"/>
</dbReference>
<dbReference type="PANTHER" id="PTHR10809:SF6">
    <property type="entry name" value="AT11025P-RELATED"/>
    <property type="match status" value="1"/>
</dbReference>
<evidence type="ECO:0000256" key="6">
    <source>
        <dbReference type="SAM" id="Coils"/>
    </source>
</evidence>
<feature type="region of interest" description="Disordered" evidence="7">
    <location>
        <begin position="131"/>
        <end position="194"/>
    </location>
</feature>
<dbReference type="GO" id="GO:0005789">
    <property type="term" value="C:endoplasmic reticulum membrane"/>
    <property type="evidence" value="ECO:0007669"/>
    <property type="project" value="InterPro"/>
</dbReference>
<dbReference type="InterPro" id="IPR000535">
    <property type="entry name" value="MSP_dom"/>
</dbReference>
<evidence type="ECO:0000256" key="3">
    <source>
        <dbReference type="ARBA" id="ARBA00022692"/>
    </source>
</evidence>
<name>A0A8K0J3B5_9HYPO</name>
<dbReference type="InterPro" id="IPR008962">
    <property type="entry name" value="PapD-like_sf"/>
</dbReference>
<dbReference type="InterPro" id="IPR016763">
    <property type="entry name" value="VAP"/>
</dbReference>
<organism evidence="10 11">
    <name type="scientific">Claviceps africana</name>
    <dbReference type="NCBI Taxonomy" id="83212"/>
    <lineage>
        <taxon>Eukaryota</taxon>
        <taxon>Fungi</taxon>
        <taxon>Dikarya</taxon>
        <taxon>Ascomycota</taxon>
        <taxon>Pezizomycotina</taxon>
        <taxon>Sordariomycetes</taxon>
        <taxon>Hypocreomycetidae</taxon>
        <taxon>Hypocreales</taxon>
        <taxon>Clavicipitaceae</taxon>
        <taxon>Claviceps</taxon>
    </lineage>
</organism>
<feature type="domain" description="MSP" evidence="9">
    <location>
        <begin position="2"/>
        <end position="122"/>
    </location>
</feature>
<dbReference type="GO" id="GO:0033149">
    <property type="term" value="F:FFAT motif binding"/>
    <property type="evidence" value="ECO:0007669"/>
    <property type="project" value="TreeGrafter"/>
</dbReference>
<evidence type="ECO:0000313" key="11">
    <source>
        <dbReference type="Proteomes" id="UP000811619"/>
    </source>
</evidence>
<evidence type="ECO:0000256" key="5">
    <source>
        <dbReference type="ARBA" id="ARBA00023136"/>
    </source>
</evidence>